<name>A0A6L7IUV2_9ACTN</name>
<keyword evidence="2" id="KW-0238">DNA-binding</keyword>
<gene>
    <name evidence="4" type="ORF">GS424_012160</name>
</gene>
<dbReference type="SMART" id="SM00421">
    <property type="entry name" value="HTH_LUXR"/>
    <property type="match status" value="1"/>
</dbReference>
<dbReference type="Pfam" id="PF00196">
    <property type="entry name" value="GerE"/>
    <property type="match status" value="1"/>
</dbReference>
<dbReference type="InterPro" id="IPR000792">
    <property type="entry name" value="Tscrpt_reg_LuxR_C"/>
</dbReference>
<sequence>MDRPKGKALGMPFCFTGMGMFRAWTETVYANGTIDFPAQTATGLGYTVFDIVAAITLIAMALLSRRIAPLYGKRWMTPLTGFLMIASASLNFFSLYAPSCAAAVGLPAVLFGGVGIAFIILLWSELFGCLNPLRVGLYYSGGIVVGSLILWLFKGLLVPWLWVCACLVPVASLACLQRAYRMLPDDERPHAAWGSFSLPWKPMAVVGLYSFAYGLCEYVFNGMLGINSGLGCVFAAAVVYVGISVKRGEFRFSSVCKLACPLLILSLVPFQAFIPFGSEFSSFFALGSYSLCLIVIMVILSNLTYRYGMNALWLFGIERAVRLLSVQAGIFARGMFDHAAPSPLLDVAAAGIVAVSVIAATAFLLSERQLSSPWGAVLKGAFSNSELAQERNRLGTKCHELADRFALTQREEEILLLLAQRKKPADIERELFVANSTVKTHTKHIYQKLDVHSRKELFGLLGIENAG</sequence>
<dbReference type="PANTHER" id="PTHR44688:SF16">
    <property type="entry name" value="DNA-BINDING TRANSCRIPTIONAL ACTIVATOR DEVR_DOSR"/>
    <property type="match status" value="1"/>
</dbReference>
<dbReference type="Proteomes" id="UP000478463">
    <property type="component" value="Chromosome"/>
</dbReference>
<dbReference type="AlphaFoldDB" id="A0A6L7IUV2"/>
<dbReference type="RefSeq" id="WP_160942766.1">
    <property type="nucleotide sequence ID" value="NZ_CP063310.1"/>
</dbReference>
<dbReference type="GO" id="GO:0006355">
    <property type="term" value="P:regulation of DNA-templated transcription"/>
    <property type="evidence" value="ECO:0007669"/>
    <property type="project" value="InterPro"/>
</dbReference>
<dbReference type="EMBL" id="CP063310">
    <property type="protein sequence ID" value="QOS67267.1"/>
    <property type="molecule type" value="Genomic_DNA"/>
</dbReference>
<evidence type="ECO:0000313" key="4">
    <source>
        <dbReference type="EMBL" id="QOS67267.1"/>
    </source>
</evidence>
<dbReference type="GO" id="GO:0003677">
    <property type="term" value="F:DNA binding"/>
    <property type="evidence" value="ECO:0007669"/>
    <property type="project" value="UniProtKB-KW"/>
</dbReference>
<dbReference type="PROSITE" id="PS50043">
    <property type="entry name" value="HTH_LUXR_2"/>
    <property type="match status" value="1"/>
</dbReference>
<dbReference type="InterPro" id="IPR036388">
    <property type="entry name" value="WH-like_DNA-bd_sf"/>
</dbReference>
<evidence type="ECO:0000256" key="2">
    <source>
        <dbReference type="ARBA" id="ARBA00023125"/>
    </source>
</evidence>
<dbReference type="PANTHER" id="PTHR44688">
    <property type="entry name" value="DNA-BINDING TRANSCRIPTIONAL ACTIVATOR DEVR_DOSR"/>
    <property type="match status" value="1"/>
</dbReference>
<keyword evidence="3" id="KW-0804">Transcription</keyword>
<evidence type="ECO:0000313" key="5">
    <source>
        <dbReference type="Proteomes" id="UP000478463"/>
    </source>
</evidence>
<dbReference type="InterPro" id="IPR016032">
    <property type="entry name" value="Sig_transdc_resp-reg_C-effctor"/>
</dbReference>
<dbReference type="CDD" id="cd06170">
    <property type="entry name" value="LuxR_C_like"/>
    <property type="match status" value="1"/>
</dbReference>
<reference evidence="4 5" key="1">
    <citation type="submission" date="2020-10" db="EMBL/GenBank/DDBJ databases">
        <title>Eggerthella sp. nov., isolated from human feces.</title>
        <authorList>
            <person name="Yajun G."/>
        </authorList>
    </citation>
    <scope>NUCLEOTIDE SEQUENCE [LARGE SCALE GENOMIC DNA]</scope>
    <source>
        <strain evidence="4 5">HF-1101</strain>
    </source>
</reference>
<organism evidence="4 5">
    <name type="scientific">Eggerthella guodeyinii</name>
    <dbReference type="NCBI Taxonomy" id="2690837"/>
    <lineage>
        <taxon>Bacteria</taxon>
        <taxon>Bacillati</taxon>
        <taxon>Actinomycetota</taxon>
        <taxon>Coriobacteriia</taxon>
        <taxon>Eggerthellales</taxon>
        <taxon>Eggerthellaceae</taxon>
        <taxon>Eggerthella</taxon>
    </lineage>
</organism>
<protein>
    <submittedName>
        <fullName evidence="4">Response regulator transcription factor</fullName>
    </submittedName>
</protein>
<dbReference type="PRINTS" id="PR00038">
    <property type="entry name" value="HTHLUXR"/>
</dbReference>
<accession>A0A6L7IUV2</accession>
<evidence type="ECO:0000256" key="3">
    <source>
        <dbReference type="ARBA" id="ARBA00023163"/>
    </source>
</evidence>
<evidence type="ECO:0000256" key="1">
    <source>
        <dbReference type="ARBA" id="ARBA00023015"/>
    </source>
</evidence>
<proteinExistence type="predicted"/>
<keyword evidence="1" id="KW-0805">Transcription regulation</keyword>
<dbReference type="SUPFAM" id="SSF46894">
    <property type="entry name" value="C-terminal effector domain of the bipartite response regulators"/>
    <property type="match status" value="1"/>
</dbReference>
<dbReference type="KEGG" id="egd:GS424_012160"/>
<dbReference type="Gene3D" id="1.10.10.10">
    <property type="entry name" value="Winged helix-like DNA-binding domain superfamily/Winged helix DNA-binding domain"/>
    <property type="match status" value="1"/>
</dbReference>